<dbReference type="EMBL" id="JAAALK010000289">
    <property type="protein sequence ID" value="KAG8049230.1"/>
    <property type="molecule type" value="Genomic_DNA"/>
</dbReference>
<organism evidence="5 6">
    <name type="scientific">Zizania palustris</name>
    <name type="common">Northern wild rice</name>
    <dbReference type="NCBI Taxonomy" id="103762"/>
    <lineage>
        <taxon>Eukaryota</taxon>
        <taxon>Viridiplantae</taxon>
        <taxon>Streptophyta</taxon>
        <taxon>Embryophyta</taxon>
        <taxon>Tracheophyta</taxon>
        <taxon>Spermatophyta</taxon>
        <taxon>Magnoliopsida</taxon>
        <taxon>Liliopsida</taxon>
        <taxon>Poales</taxon>
        <taxon>Poaceae</taxon>
        <taxon>BOP clade</taxon>
        <taxon>Oryzoideae</taxon>
        <taxon>Oryzeae</taxon>
        <taxon>Zizaniinae</taxon>
        <taxon>Zizania</taxon>
    </lineage>
</organism>
<dbReference type="Proteomes" id="UP000729402">
    <property type="component" value="Unassembled WGS sequence"/>
</dbReference>
<keyword evidence="2" id="KW-0539">Nucleus</keyword>
<dbReference type="OrthoDB" id="5594417at2759"/>
<feature type="domain" description="Zinc finger LSD1-type" evidence="4">
    <location>
        <begin position="132"/>
        <end position="156"/>
    </location>
</feature>
<dbReference type="InterPro" id="IPR005735">
    <property type="entry name" value="Znf_LSD1"/>
</dbReference>
<dbReference type="PANTHER" id="PTHR31747">
    <property type="entry name" value="PROTEIN LSD1"/>
    <property type="match status" value="1"/>
</dbReference>
<dbReference type="InterPro" id="IPR040319">
    <property type="entry name" value="LSD1-like"/>
</dbReference>
<feature type="domain" description="Zinc finger LSD1-type" evidence="4">
    <location>
        <begin position="94"/>
        <end position="116"/>
    </location>
</feature>
<evidence type="ECO:0000313" key="6">
    <source>
        <dbReference type="Proteomes" id="UP000729402"/>
    </source>
</evidence>
<reference evidence="5" key="2">
    <citation type="submission" date="2021-02" db="EMBL/GenBank/DDBJ databases">
        <authorList>
            <person name="Kimball J.A."/>
            <person name="Haas M.W."/>
            <person name="Macchietto M."/>
            <person name="Kono T."/>
            <person name="Duquette J."/>
            <person name="Shao M."/>
        </authorList>
    </citation>
    <scope>NUCLEOTIDE SEQUENCE</scope>
    <source>
        <tissue evidence="5">Fresh leaf tissue</tissue>
    </source>
</reference>
<accession>A0A8J5V2V5</accession>
<dbReference type="Pfam" id="PF06943">
    <property type="entry name" value="zf-LSD1"/>
    <property type="match status" value="2"/>
</dbReference>
<comment type="subcellular location">
    <subcellularLocation>
        <location evidence="1">Nucleus</location>
    </subcellularLocation>
</comment>
<comment type="caution">
    <text evidence="5">The sequence shown here is derived from an EMBL/GenBank/DDBJ whole genome shotgun (WGS) entry which is preliminary data.</text>
</comment>
<dbReference type="AlphaFoldDB" id="A0A8J5V2V5"/>
<evidence type="ECO:0000256" key="1">
    <source>
        <dbReference type="ARBA" id="ARBA00004123"/>
    </source>
</evidence>
<name>A0A8J5V2V5_ZIZPA</name>
<proteinExistence type="predicted"/>
<keyword evidence="6" id="KW-1185">Reference proteome</keyword>
<evidence type="ECO:0000256" key="3">
    <source>
        <dbReference type="SAM" id="SignalP"/>
    </source>
</evidence>
<feature type="chain" id="PRO_5035151071" description="Zinc finger LSD1-type domain-containing protein" evidence="3">
    <location>
        <begin position="24"/>
        <end position="225"/>
    </location>
</feature>
<evidence type="ECO:0000256" key="2">
    <source>
        <dbReference type="ARBA" id="ARBA00023242"/>
    </source>
</evidence>
<protein>
    <recommendedName>
        <fullName evidence="4">Zinc finger LSD1-type domain-containing protein</fullName>
    </recommendedName>
</protein>
<dbReference type="PANTHER" id="PTHR31747:SF14">
    <property type="entry name" value="PROTEIN LOL2"/>
    <property type="match status" value="1"/>
</dbReference>
<sequence length="225" mass="25042">MLPRRHILLRPWLLLALPRRNFCWIGCDASPLLSRGFLWRDFSRHAEPARVPWMQERSTLCCAVCNAVTRTTHSLVDYTSILSLAGMDIDHIICGDCRTLLMFTRNAPSVICSCCDRLNLVRPVSRIAHVNCGQCQTVLMYPYGAPSVKCSICNFITDTGMNTMRPLQPTVPTTLNETPYTIPPISDPTVQPRNVTVVVENPMTVNEKGKLVSNTVVGVITGGKK</sequence>
<keyword evidence="3" id="KW-0732">Signal</keyword>
<evidence type="ECO:0000259" key="4">
    <source>
        <dbReference type="Pfam" id="PF06943"/>
    </source>
</evidence>
<gene>
    <name evidence="5" type="ORF">GUJ93_ZPchr0009g1145</name>
</gene>
<dbReference type="GO" id="GO:0005634">
    <property type="term" value="C:nucleus"/>
    <property type="evidence" value="ECO:0007669"/>
    <property type="project" value="UniProtKB-SubCell"/>
</dbReference>
<evidence type="ECO:0000313" key="5">
    <source>
        <dbReference type="EMBL" id="KAG8049230.1"/>
    </source>
</evidence>
<dbReference type="NCBIfam" id="TIGR01053">
    <property type="entry name" value="LSD1"/>
    <property type="match status" value="2"/>
</dbReference>
<reference evidence="5" key="1">
    <citation type="journal article" date="2021" name="bioRxiv">
        <title>Whole Genome Assembly and Annotation of Northern Wild Rice, Zizania palustris L., Supports a Whole Genome Duplication in the Zizania Genus.</title>
        <authorList>
            <person name="Haas M."/>
            <person name="Kono T."/>
            <person name="Macchietto M."/>
            <person name="Millas R."/>
            <person name="McGilp L."/>
            <person name="Shao M."/>
            <person name="Duquette J."/>
            <person name="Hirsch C.N."/>
            <person name="Kimball J."/>
        </authorList>
    </citation>
    <scope>NUCLEOTIDE SEQUENCE</scope>
    <source>
        <tissue evidence="5">Fresh leaf tissue</tissue>
    </source>
</reference>
<feature type="signal peptide" evidence="3">
    <location>
        <begin position="1"/>
        <end position="23"/>
    </location>
</feature>